<dbReference type="RefSeq" id="WP_214154370.1">
    <property type="nucleotide sequence ID" value="NZ_JAHBAY010000001.1"/>
</dbReference>
<dbReference type="InterPro" id="IPR018247">
    <property type="entry name" value="EF_Hand_1_Ca_BS"/>
</dbReference>
<keyword evidence="2" id="KW-1185">Reference proteome</keyword>
<proteinExistence type="predicted"/>
<dbReference type="PROSITE" id="PS00018">
    <property type="entry name" value="EF_HAND_1"/>
    <property type="match status" value="1"/>
</dbReference>
<organism evidence="1 2">
    <name type="scientific">Kineosporia corallincola</name>
    <dbReference type="NCBI Taxonomy" id="2835133"/>
    <lineage>
        <taxon>Bacteria</taxon>
        <taxon>Bacillati</taxon>
        <taxon>Actinomycetota</taxon>
        <taxon>Actinomycetes</taxon>
        <taxon>Kineosporiales</taxon>
        <taxon>Kineosporiaceae</taxon>
        <taxon>Kineosporia</taxon>
    </lineage>
</organism>
<comment type="caution">
    <text evidence="1">The sequence shown here is derived from an EMBL/GenBank/DDBJ whole genome shotgun (WGS) entry which is preliminary data.</text>
</comment>
<dbReference type="Proteomes" id="UP001197247">
    <property type="component" value="Unassembled WGS sequence"/>
</dbReference>
<sequence>MSGAPSDLDRVMVVIRRSVLSEDEVVSKLRSDRSAAELFTTNSSGRERDYFIQRLDWPLAREPWLHEGVLVEQTMDLSHGGNLLRVLLFAQDGSEYVLGAVESGETDLLRLAARLFLPEGQAPSPRALAEVIAYLEPSSLTPGYLVEGSFHEASLLERYPEAREIEAWLHDVRLEDSGDQARLEFFSYTPSLGGPSLEIIVRKWFVQADADGTGTITHQDFAILTIAGPFSEGSVRLLS</sequence>
<evidence type="ECO:0008006" key="3">
    <source>
        <dbReference type="Google" id="ProtNLM"/>
    </source>
</evidence>
<protein>
    <recommendedName>
        <fullName evidence="3">EF-hand domain-containing protein</fullName>
    </recommendedName>
</protein>
<gene>
    <name evidence="1" type="ORF">KIH74_04235</name>
</gene>
<name>A0ABS5TD46_9ACTN</name>
<accession>A0ABS5TD46</accession>
<reference evidence="1 2" key="1">
    <citation type="submission" date="2021-05" db="EMBL/GenBank/DDBJ databases">
        <title>Kineosporia and Streptomyces sp. nov. two new marine actinobacteria isolated from Coral.</title>
        <authorList>
            <person name="Buangrab K."/>
            <person name="Sutthacheep M."/>
            <person name="Yeemin T."/>
            <person name="Harunari E."/>
            <person name="Igarashi Y."/>
            <person name="Kanchanasin P."/>
            <person name="Tanasupawat S."/>
            <person name="Phongsopitanun W."/>
        </authorList>
    </citation>
    <scope>NUCLEOTIDE SEQUENCE [LARGE SCALE GENOMIC DNA]</scope>
    <source>
        <strain evidence="1 2">J2-2</strain>
    </source>
</reference>
<dbReference type="EMBL" id="JAHBAY010000001">
    <property type="protein sequence ID" value="MBT0768116.1"/>
    <property type="molecule type" value="Genomic_DNA"/>
</dbReference>
<evidence type="ECO:0000313" key="2">
    <source>
        <dbReference type="Proteomes" id="UP001197247"/>
    </source>
</evidence>
<evidence type="ECO:0000313" key="1">
    <source>
        <dbReference type="EMBL" id="MBT0768116.1"/>
    </source>
</evidence>